<comment type="subcellular location">
    <subcellularLocation>
        <location evidence="1">Cell membrane</location>
        <topology evidence="1">Multi-pass membrane protein</topology>
    </subcellularLocation>
</comment>
<feature type="transmembrane region" description="Helical" evidence="6">
    <location>
        <begin position="238"/>
        <end position="259"/>
    </location>
</feature>
<evidence type="ECO:0000256" key="6">
    <source>
        <dbReference type="SAM" id="Phobius"/>
    </source>
</evidence>
<evidence type="ECO:0000256" key="2">
    <source>
        <dbReference type="ARBA" id="ARBA00022475"/>
    </source>
</evidence>
<feature type="transmembrane region" description="Helical" evidence="6">
    <location>
        <begin position="666"/>
        <end position="687"/>
    </location>
</feature>
<protein>
    <submittedName>
        <fullName evidence="8">ABC transporter permease</fullName>
    </submittedName>
</protein>
<evidence type="ECO:0000313" key="8">
    <source>
        <dbReference type="EMBL" id="HIZ39904.1"/>
    </source>
</evidence>
<evidence type="ECO:0000256" key="3">
    <source>
        <dbReference type="ARBA" id="ARBA00022692"/>
    </source>
</evidence>
<comment type="caution">
    <text evidence="8">The sequence shown here is derived from an EMBL/GenBank/DDBJ whole genome shotgun (WGS) entry which is preliminary data.</text>
</comment>
<dbReference type="InterPro" id="IPR003838">
    <property type="entry name" value="ABC3_permease_C"/>
</dbReference>
<evidence type="ECO:0000256" key="4">
    <source>
        <dbReference type="ARBA" id="ARBA00022989"/>
    </source>
</evidence>
<evidence type="ECO:0000256" key="5">
    <source>
        <dbReference type="ARBA" id="ARBA00023136"/>
    </source>
</evidence>
<dbReference type="Pfam" id="PF02687">
    <property type="entry name" value="FtsX"/>
    <property type="match status" value="1"/>
</dbReference>
<proteinExistence type="predicted"/>
<feature type="transmembrane region" description="Helical" evidence="6">
    <location>
        <begin position="634"/>
        <end position="654"/>
    </location>
</feature>
<sequence length="701" mass="79920">MSSMQAIERKLQKADRKQASLYLFCNFISLMLISAYSAMMFSPTVLDILPEGGDSRKQMYAIFALSLFGCVVFTIYAASLFFRKKSRQLGILMALGASRKRLTPGLFGEVFTLCASSSILGIIAGFPFVWLLWNGFRLFLVDSEEMALHFDFRCLLVSILFLLIVIAFSCLTAWRYLKKTNIIDVVQEEHKNEPVRELGSWCGPAGIIILFAGAIIGYGAPGAYMNIFSAYPPEWINLLYAPVFVGLYMIMLHTVVHGWGRQKKHPYKDIIARSMMKFQGRQTVNNLLVSTVLIAGGCFGIFYIPIFSTASILETSSRDYDYFFYSRADQDVPDRSEIEQLASGYDLNLTDWQEHAYISLGVDGQTRVEKGRSFHYEYMPLLSECKVMSEETYNQISGDDIDVLPGTCYGTTSTSQKDSFWINSGVTKFTNMCTMESFDTHFEGFLQYDLIAGESSSFYVVDNTDFAALSQDLTDDWKGNMLLFNADGEDNYEFARQLYLNFVHSFDSECEIISSYDRVQKYVDEQNGQVYWGDTDEMTKISYDKPDSTDFRMYWSYMPKIRIMDQNEFLQSFAVFLMMFLFIAIICFTAALIICYTRCQTIALNNRYVFDDLRRLGASPKFLAQEVKNQCGKVFTVPSIVGMTVMFLLYIMIMYANDGTLTSPEIVGLGVCFCVLLMISIFIYGVYFKTIHKIQRQLGIC</sequence>
<reference evidence="8" key="1">
    <citation type="journal article" date="2021" name="PeerJ">
        <title>Extensive microbial diversity within the chicken gut microbiome revealed by metagenomics and culture.</title>
        <authorList>
            <person name="Gilroy R."/>
            <person name="Ravi A."/>
            <person name="Getino M."/>
            <person name="Pursley I."/>
            <person name="Horton D.L."/>
            <person name="Alikhan N.F."/>
            <person name="Baker D."/>
            <person name="Gharbi K."/>
            <person name="Hall N."/>
            <person name="Watson M."/>
            <person name="Adriaenssens E.M."/>
            <person name="Foster-Nyarko E."/>
            <person name="Jarju S."/>
            <person name="Secka A."/>
            <person name="Antonio M."/>
            <person name="Oren A."/>
            <person name="Chaudhuri R.R."/>
            <person name="La Ragione R."/>
            <person name="Hildebrand F."/>
            <person name="Pallen M.J."/>
        </authorList>
    </citation>
    <scope>NUCLEOTIDE SEQUENCE</scope>
    <source>
        <strain evidence="8">CHK179-28034</strain>
    </source>
</reference>
<feature type="transmembrane region" description="Helical" evidence="6">
    <location>
        <begin position="150"/>
        <end position="177"/>
    </location>
</feature>
<dbReference type="PANTHER" id="PTHR46795">
    <property type="entry name" value="ABC TRANSPORTER PERMEASE-RELATED-RELATED"/>
    <property type="match status" value="1"/>
</dbReference>
<reference evidence="8" key="2">
    <citation type="submission" date="2021-04" db="EMBL/GenBank/DDBJ databases">
        <authorList>
            <person name="Gilroy R."/>
        </authorList>
    </citation>
    <scope>NUCLEOTIDE SEQUENCE</scope>
    <source>
        <strain evidence="8">CHK179-28034</strain>
    </source>
</reference>
<keyword evidence="5 6" id="KW-0472">Membrane</keyword>
<name>A0A9D2ELN6_9FIRM</name>
<keyword evidence="2" id="KW-1003">Cell membrane</keyword>
<dbReference type="AlphaFoldDB" id="A0A9D2ELN6"/>
<feature type="transmembrane region" description="Helical" evidence="6">
    <location>
        <begin position="198"/>
        <end position="218"/>
    </location>
</feature>
<dbReference type="Proteomes" id="UP000824049">
    <property type="component" value="Unassembled WGS sequence"/>
</dbReference>
<dbReference type="InterPro" id="IPR052536">
    <property type="entry name" value="ABC-4_Integral_Memb_Prot"/>
</dbReference>
<keyword evidence="4 6" id="KW-1133">Transmembrane helix</keyword>
<evidence type="ECO:0000259" key="7">
    <source>
        <dbReference type="Pfam" id="PF02687"/>
    </source>
</evidence>
<feature type="transmembrane region" description="Helical" evidence="6">
    <location>
        <begin position="573"/>
        <end position="597"/>
    </location>
</feature>
<feature type="transmembrane region" description="Helical" evidence="6">
    <location>
        <begin position="59"/>
        <end position="82"/>
    </location>
</feature>
<gene>
    <name evidence="8" type="ORF">H9968_08275</name>
</gene>
<feature type="transmembrane region" description="Helical" evidence="6">
    <location>
        <begin position="102"/>
        <end position="130"/>
    </location>
</feature>
<feature type="transmembrane region" description="Helical" evidence="6">
    <location>
        <begin position="21"/>
        <end position="39"/>
    </location>
</feature>
<feature type="domain" description="ABC3 transporter permease C-terminal" evidence="7">
    <location>
        <begin position="61"/>
        <end position="182"/>
    </location>
</feature>
<organism evidence="8 9">
    <name type="scientific">Candidatus Anaerobutyricum stercoris</name>
    <dbReference type="NCBI Taxonomy" id="2838457"/>
    <lineage>
        <taxon>Bacteria</taxon>
        <taxon>Bacillati</taxon>
        <taxon>Bacillota</taxon>
        <taxon>Clostridia</taxon>
        <taxon>Lachnospirales</taxon>
        <taxon>Lachnospiraceae</taxon>
        <taxon>Anaerobutyricum</taxon>
    </lineage>
</organism>
<evidence type="ECO:0000313" key="9">
    <source>
        <dbReference type="Proteomes" id="UP000824049"/>
    </source>
</evidence>
<feature type="transmembrane region" description="Helical" evidence="6">
    <location>
        <begin position="283"/>
        <end position="306"/>
    </location>
</feature>
<dbReference type="PANTHER" id="PTHR46795:SF3">
    <property type="entry name" value="ABC TRANSPORTER PERMEASE"/>
    <property type="match status" value="1"/>
</dbReference>
<evidence type="ECO:0000256" key="1">
    <source>
        <dbReference type="ARBA" id="ARBA00004651"/>
    </source>
</evidence>
<dbReference type="GO" id="GO:0005886">
    <property type="term" value="C:plasma membrane"/>
    <property type="evidence" value="ECO:0007669"/>
    <property type="project" value="UniProtKB-SubCell"/>
</dbReference>
<keyword evidence="3 6" id="KW-0812">Transmembrane</keyword>
<accession>A0A9D2ELN6</accession>
<dbReference type="EMBL" id="DXBR01000074">
    <property type="protein sequence ID" value="HIZ39904.1"/>
    <property type="molecule type" value="Genomic_DNA"/>
</dbReference>